<sequence>MDALALMQWSRLPARAALLAYAGSLGWFGTGWEAIGFQPQVAVALLLAGFVPLIFHVAGLALLLGAERAPMRPLLASLGIRTAATFMADLLVLVAAFCLLALRPVATLYPLAGSCTFLILPLGSTAVAVTLALYATTDATRFWPKLVTAAAFWLAAWRVVMAH</sequence>
<keyword evidence="3" id="KW-1185">Reference proteome</keyword>
<keyword evidence="1" id="KW-1133">Transmembrane helix</keyword>
<feature type="transmembrane region" description="Helical" evidence="1">
    <location>
        <begin position="41"/>
        <end position="66"/>
    </location>
</feature>
<feature type="transmembrane region" description="Helical" evidence="1">
    <location>
        <begin position="78"/>
        <end position="102"/>
    </location>
</feature>
<dbReference type="Proteomes" id="UP000266313">
    <property type="component" value="Chromosome"/>
</dbReference>
<feature type="transmembrane region" description="Helical" evidence="1">
    <location>
        <begin position="12"/>
        <end position="29"/>
    </location>
</feature>
<dbReference type="AlphaFoldDB" id="A0A250KT81"/>
<evidence type="ECO:0000313" key="2">
    <source>
        <dbReference type="EMBL" id="BBA34893.1"/>
    </source>
</evidence>
<organism evidence="2 3">
    <name type="scientific">Methylocaldum marinum</name>
    <dbReference type="NCBI Taxonomy" id="1432792"/>
    <lineage>
        <taxon>Bacteria</taxon>
        <taxon>Pseudomonadati</taxon>
        <taxon>Pseudomonadota</taxon>
        <taxon>Gammaproteobacteria</taxon>
        <taxon>Methylococcales</taxon>
        <taxon>Methylococcaceae</taxon>
        <taxon>Methylocaldum</taxon>
    </lineage>
</organism>
<feature type="transmembrane region" description="Helical" evidence="1">
    <location>
        <begin position="142"/>
        <end position="160"/>
    </location>
</feature>
<keyword evidence="1" id="KW-0812">Transmembrane</keyword>
<gene>
    <name evidence="2" type="ORF">sS8_2950</name>
</gene>
<evidence type="ECO:0000313" key="3">
    <source>
        <dbReference type="Proteomes" id="UP000266313"/>
    </source>
</evidence>
<dbReference type="EMBL" id="AP017928">
    <property type="protein sequence ID" value="BBA34893.1"/>
    <property type="molecule type" value="Genomic_DNA"/>
</dbReference>
<keyword evidence="1" id="KW-0472">Membrane</keyword>
<protein>
    <submittedName>
        <fullName evidence="2">Uncharacterized protein</fullName>
    </submittedName>
</protein>
<proteinExistence type="predicted"/>
<feature type="transmembrane region" description="Helical" evidence="1">
    <location>
        <begin position="108"/>
        <end position="135"/>
    </location>
</feature>
<dbReference type="KEGG" id="mmai:sS8_2950"/>
<name>A0A250KT81_9GAMM</name>
<accession>A0A250KT81</accession>
<evidence type="ECO:0000256" key="1">
    <source>
        <dbReference type="SAM" id="Phobius"/>
    </source>
</evidence>
<reference evidence="2 3" key="1">
    <citation type="submission" date="2016-12" db="EMBL/GenBank/DDBJ databases">
        <title>Genome sequencing of Methylocaldum marinum.</title>
        <authorList>
            <person name="Takeuchi M."/>
            <person name="Kamagata Y."/>
            <person name="Hiraoka S."/>
            <person name="Oshima K."/>
            <person name="Hattori M."/>
            <person name="Iwasaki W."/>
        </authorList>
    </citation>
    <scope>NUCLEOTIDE SEQUENCE [LARGE SCALE GENOMIC DNA]</scope>
    <source>
        <strain evidence="2 3">S8</strain>
    </source>
</reference>